<protein>
    <recommendedName>
        <fullName evidence="4">XRE family transcriptional regulator</fullName>
    </recommendedName>
</protein>
<reference evidence="3" key="1">
    <citation type="journal article" date="2019" name="Int. J. Syst. Evol. Microbiol.">
        <title>The Global Catalogue of Microorganisms (GCM) 10K type strain sequencing project: providing services to taxonomists for standard genome sequencing and annotation.</title>
        <authorList>
            <consortium name="The Broad Institute Genomics Platform"/>
            <consortium name="The Broad Institute Genome Sequencing Center for Infectious Disease"/>
            <person name="Wu L."/>
            <person name="Ma J."/>
        </authorList>
    </citation>
    <scope>NUCLEOTIDE SEQUENCE [LARGE SCALE GENOMIC DNA]</scope>
    <source>
        <strain evidence="3">JCM 18410</strain>
    </source>
</reference>
<name>A0ABP9KJN3_9ACTN</name>
<evidence type="ECO:0000313" key="3">
    <source>
        <dbReference type="Proteomes" id="UP001500124"/>
    </source>
</evidence>
<evidence type="ECO:0000256" key="1">
    <source>
        <dbReference type="SAM" id="MobiDB-lite"/>
    </source>
</evidence>
<organism evidence="2 3">
    <name type="scientific">Streptomyces similanensis</name>
    <dbReference type="NCBI Taxonomy" id="1274988"/>
    <lineage>
        <taxon>Bacteria</taxon>
        <taxon>Bacillati</taxon>
        <taxon>Actinomycetota</taxon>
        <taxon>Actinomycetes</taxon>
        <taxon>Kitasatosporales</taxon>
        <taxon>Streptomycetaceae</taxon>
        <taxon>Streptomyces</taxon>
    </lineage>
</organism>
<feature type="region of interest" description="Disordered" evidence="1">
    <location>
        <begin position="1"/>
        <end position="21"/>
    </location>
</feature>
<accession>A0ABP9KJN3</accession>
<gene>
    <name evidence="2" type="ORF">GCM10023336_36660</name>
</gene>
<dbReference type="RefSeq" id="WP_345669303.1">
    <property type="nucleotide sequence ID" value="NZ_BAABKC010000049.1"/>
</dbReference>
<proteinExistence type="predicted"/>
<dbReference type="Proteomes" id="UP001500124">
    <property type="component" value="Unassembled WGS sequence"/>
</dbReference>
<dbReference type="EMBL" id="BAABKC010000049">
    <property type="protein sequence ID" value="GAA5060162.1"/>
    <property type="molecule type" value="Genomic_DNA"/>
</dbReference>
<keyword evidence="3" id="KW-1185">Reference proteome</keyword>
<feature type="region of interest" description="Disordered" evidence="1">
    <location>
        <begin position="99"/>
        <end position="121"/>
    </location>
</feature>
<evidence type="ECO:0008006" key="4">
    <source>
        <dbReference type="Google" id="ProtNLM"/>
    </source>
</evidence>
<sequence>MRRPDPVGPTEGVPAAAGRETAADTAGPFAAVFRDCVQQRGLSLDRVRERLAAQGINVSLATLSYWQRGRSQPEQARSLRAVDALETILDLPAGTLRSLIGPSRPRGRTTSEAPGLDASRQVYGERSHVERALGAEFAQFNNDFVSLSIHETVRIDARRRCRAVAVKQVIRATRDGARHITVVHDEIAAQTATLTAHYGRLGPVRRLPDLRTVVAEIHFGRPLARDESALIAYTLRYGPEPAECPHYERRVRTSPHEYLLHICFHPDALPTSCHRYFKEQIDTPARYERRVALDVSHTSHMLLHKCPPGVHGMSWKWPR</sequence>
<evidence type="ECO:0000313" key="2">
    <source>
        <dbReference type="EMBL" id="GAA5060162.1"/>
    </source>
</evidence>
<comment type="caution">
    <text evidence="2">The sequence shown here is derived from an EMBL/GenBank/DDBJ whole genome shotgun (WGS) entry which is preliminary data.</text>
</comment>